<dbReference type="InterPro" id="IPR036073">
    <property type="entry name" value="Desulfoferrodoxin_Fe-bd_dom_sf"/>
</dbReference>
<dbReference type="GO" id="GO:0005506">
    <property type="term" value="F:iron ion binding"/>
    <property type="evidence" value="ECO:0007669"/>
    <property type="project" value="InterPro"/>
</dbReference>
<keyword evidence="2" id="KW-0813">Transport</keyword>
<dbReference type="PANTHER" id="PTHR36541:SF1">
    <property type="entry name" value="SUPEROXIDE REDUCTASE-RELATED"/>
    <property type="match status" value="1"/>
</dbReference>
<evidence type="ECO:0000256" key="3">
    <source>
        <dbReference type="ARBA" id="ARBA00022723"/>
    </source>
</evidence>
<dbReference type="EMBL" id="FMYV01000008">
    <property type="protein sequence ID" value="SDC80871.1"/>
    <property type="molecule type" value="Genomic_DNA"/>
</dbReference>
<dbReference type="Proteomes" id="UP000199322">
    <property type="component" value="Unassembled WGS sequence"/>
</dbReference>
<reference evidence="8 10" key="2">
    <citation type="submission" date="2019-04" db="EMBL/GenBank/DDBJ databases">
        <title>Draft genome sequence data and analysis of a Fermenting Bacterium, Geotoga petraea strain HO-Geo1, isolated from heavy-oil petroleum reservoir in Russia.</title>
        <authorList>
            <person name="Grouzdev D.S."/>
            <person name="Semenova E.M."/>
            <person name="Sokolova D.S."/>
            <person name="Tourova T.P."/>
            <person name="Poltaraus A.B."/>
            <person name="Nazina T.N."/>
        </authorList>
    </citation>
    <scope>NUCLEOTIDE SEQUENCE [LARGE SCALE GENOMIC DNA]</scope>
    <source>
        <strain evidence="8 10">HO-Geo1</strain>
    </source>
</reference>
<name>A0A1G6PLN5_9BACT</name>
<dbReference type="EMBL" id="SRME01000003">
    <property type="protein sequence ID" value="TGG87997.1"/>
    <property type="molecule type" value="Genomic_DNA"/>
</dbReference>
<evidence type="ECO:0000313" key="10">
    <source>
        <dbReference type="Proteomes" id="UP000297288"/>
    </source>
</evidence>
<evidence type="ECO:0000256" key="5">
    <source>
        <dbReference type="ARBA" id="ARBA00023004"/>
    </source>
</evidence>
<keyword evidence="9" id="KW-1185">Reference proteome</keyword>
<reference evidence="7 9" key="1">
    <citation type="submission" date="2016-10" db="EMBL/GenBank/DDBJ databases">
        <authorList>
            <person name="de Groot N.N."/>
        </authorList>
    </citation>
    <scope>NUCLEOTIDE SEQUENCE [LARGE SCALE GENOMIC DNA]</scope>
    <source>
        <strain evidence="7 9">WG14</strain>
    </source>
</reference>
<dbReference type="AlphaFoldDB" id="A0A1G6PLN5"/>
<dbReference type="RefSeq" id="WP_091405122.1">
    <property type="nucleotide sequence ID" value="NZ_FMYV01000008.1"/>
</dbReference>
<dbReference type="PANTHER" id="PTHR36541">
    <property type="entry name" value="SUPEROXIDE REDUCTASE-RELATED"/>
    <property type="match status" value="1"/>
</dbReference>
<gene>
    <name evidence="8" type="ORF">E4650_06540</name>
    <name evidence="7" type="ORF">SAMN04488588_1849</name>
</gene>
<dbReference type="GO" id="GO:0016491">
    <property type="term" value="F:oxidoreductase activity"/>
    <property type="evidence" value="ECO:0007669"/>
    <property type="project" value="InterPro"/>
</dbReference>
<evidence type="ECO:0000313" key="8">
    <source>
        <dbReference type="EMBL" id="TGG87997.1"/>
    </source>
</evidence>
<dbReference type="STRING" id="28234.SAMN04488588_1849"/>
<dbReference type="InterPro" id="IPR002742">
    <property type="entry name" value="Desulfoferrodoxin_Fe-bd_dom"/>
</dbReference>
<feature type="domain" description="Desulfoferrodoxin ferrous iron-binding" evidence="6">
    <location>
        <begin position="10"/>
        <end position="110"/>
    </location>
</feature>
<evidence type="ECO:0000313" key="7">
    <source>
        <dbReference type="EMBL" id="SDC80871.1"/>
    </source>
</evidence>
<keyword evidence="3" id="KW-0479">Metal-binding</keyword>
<dbReference type="SUPFAM" id="SSF49367">
    <property type="entry name" value="Superoxide reductase-like"/>
    <property type="match status" value="1"/>
</dbReference>
<keyword evidence="4" id="KW-0249">Electron transport</keyword>
<dbReference type="InterPro" id="IPR051233">
    <property type="entry name" value="Desulfoferrodoxin_SOR"/>
</dbReference>
<sequence length="117" mass="13416">MFGDIIKKDDFKNEKHVPTIDSPEKVKKDEPFMVEVEVGKEIAHPNTVEHHIEWMDLYVHYDGDPNTVHVGRYEFGPVVGEPKVKTKIKLPKSGTLLVMSHCNIHGLWEASKKIEVE</sequence>
<evidence type="ECO:0000313" key="9">
    <source>
        <dbReference type="Proteomes" id="UP000199322"/>
    </source>
</evidence>
<dbReference type="Proteomes" id="UP000297288">
    <property type="component" value="Unassembled WGS sequence"/>
</dbReference>
<protein>
    <submittedName>
        <fullName evidence="8">Neelaredoxin</fullName>
    </submittedName>
    <submittedName>
        <fullName evidence="7">Superoxide reductase</fullName>
    </submittedName>
</protein>
<evidence type="ECO:0000256" key="2">
    <source>
        <dbReference type="ARBA" id="ARBA00022448"/>
    </source>
</evidence>
<proteinExistence type="inferred from homology"/>
<comment type="similarity">
    <text evidence="1">Belongs to the desulfoferrodoxin family.</text>
</comment>
<organism evidence="7 9">
    <name type="scientific">Geotoga petraea</name>
    <dbReference type="NCBI Taxonomy" id="28234"/>
    <lineage>
        <taxon>Bacteria</taxon>
        <taxon>Thermotogati</taxon>
        <taxon>Thermotogota</taxon>
        <taxon>Thermotogae</taxon>
        <taxon>Petrotogales</taxon>
        <taxon>Petrotogaceae</taxon>
        <taxon>Geotoga</taxon>
    </lineage>
</organism>
<accession>A0A1G6PLN5</accession>
<dbReference type="NCBIfam" id="TIGR00332">
    <property type="entry name" value="neela_ferrous"/>
    <property type="match status" value="1"/>
</dbReference>
<evidence type="ECO:0000259" key="6">
    <source>
        <dbReference type="Pfam" id="PF01880"/>
    </source>
</evidence>
<dbReference type="OrthoDB" id="9814936at2"/>
<keyword evidence="5" id="KW-0408">Iron</keyword>
<evidence type="ECO:0000256" key="4">
    <source>
        <dbReference type="ARBA" id="ARBA00022982"/>
    </source>
</evidence>
<evidence type="ECO:0000256" key="1">
    <source>
        <dbReference type="ARBA" id="ARBA00005941"/>
    </source>
</evidence>
<dbReference type="Pfam" id="PF01880">
    <property type="entry name" value="Desulfoferrodox"/>
    <property type="match status" value="1"/>
</dbReference>
<dbReference type="Gene3D" id="2.60.40.730">
    <property type="entry name" value="SOR catalytic domain"/>
    <property type="match status" value="1"/>
</dbReference>